<feature type="non-terminal residue" evidence="2">
    <location>
        <position position="250"/>
    </location>
</feature>
<proteinExistence type="predicted"/>
<name>A0A382RH22_9ZZZZ</name>
<sequence length="250" mass="28367">MNLPDFTDLPAGDFVVYGDLNCPFCFALHERLFTWNLLDRIEWRLIIHAPDLEASGFSMEDQSLLANEVFSIHHRAPDVPVNLPKLRPGSEMATRLMQGLDFLSVQQQVSTRVSLYRALWVDGRDIADPDTLQDVVVATGISEALAPDQAQAEKFDTWQKEWETSNDFDRRIPIIKRASNDSLLLGLPTEEALVDFLKGSRTFYVNDDACIFQPRPGTLVFGSLENLWPLVENIRNSCEVLHFANVDDCR</sequence>
<dbReference type="Gene3D" id="3.40.30.10">
    <property type="entry name" value="Glutaredoxin"/>
    <property type="match status" value="1"/>
</dbReference>
<dbReference type="EMBL" id="UINC01121352">
    <property type="protein sequence ID" value="SVC96455.1"/>
    <property type="molecule type" value="Genomic_DNA"/>
</dbReference>
<evidence type="ECO:0000313" key="2">
    <source>
        <dbReference type="EMBL" id="SVC96455.1"/>
    </source>
</evidence>
<feature type="domain" description="DSBA-like thioredoxin" evidence="1">
    <location>
        <begin position="16"/>
        <end position="144"/>
    </location>
</feature>
<dbReference type="AlphaFoldDB" id="A0A382RH22"/>
<organism evidence="2">
    <name type="scientific">marine metagenome</name>
    <dbReference type="NCBI Taxonomy" id="408172"/>
    <lineage>
        <taxon>unclassified sequences</taxon>
        <taxon>metagenomes</taxon>
        <taxon>ecological metagenomes</taxon>
    </lineage>
</organism>
<reference evidence="2" key="1">
    <citation type="submission" date="2018-05" db="EMBL/GenBank/DDBJ databases">
        <authorList>
            <person name="Lanie J.A."/>
            <person name="Ng W.-L."/>
            <person name="Kazmierczak K.M."/>
            <person name="Andrzejewski T.M."/>
            <person name="Davidsen T.M."/>
            <person name="Wayne K.J."/>
            <person name="Tettelin H."/>
            <person name="Glass J.I."/>
            <person name="Rusch D."/>
            <person name="Podicherti R."/>
            <person name="Tsui H.-C.T."/>
            <person name="Winkler M.E."/>
        </authorList>
    </citation>
    <scope>NUCLEOTIDE SEQUENCE</scope>
</reference>
<evidence type="ECO:0000259" key="1">
    <source>
        <dbReference type="Pfam" id="PF01323"/>
    </source>
</evidence>
<dbReference type="SUPFAM" id="SSF52833">
    <property type="entry name" value="Thioredoxin-like"/>
    <property type="match status" value="1"/>
</dbReference>
<accession>A0A382RH22</accession>
<dbReference type="InterPro" id="IPR001853">
    <property type="entry name" value="DSBA-like_thioredoxin_dom"/>
</dbReference>
<protein>
    <recommendedName>
        <fullName evidence="1">DSBA-like thioredoxin domain-containing protein</fullName>
    </recommendedName>
</protein>
<feature type="non-terminal residue" evidence="2">
    <location>
        <position position="1"/>
    </location>
</feature>
<gene>
    <name evidence="2" type="ORF">METZ01_LOCUS349309</name>
</gene>
<dbReference type="GO" id="GO:0016491">
    <property type="term" value="F:oxidoreductase activity"/>
    <property type="evidence" value="ECO:0007669"/>
    <property type="project" value="InterPro"/>
</dbReference>
<dbReference type="Pfam" id="PF01323">
    <property type="entry name" value="DSBA"/>
    <property type="match status" value="1"/>
</dbReference>
<dbReference type="InterPro" id="IPR036249">
    <property type="entry name" value="Thioredoxin-like_sf"/>
</dbReference>